<protein>
    <recommendedName>
        <fullName evidence="13 16">Ferrous iron transport protein B</fullName>
    </recommendedName>
</protein>
<keyword evidence="15" id="KW-0479">Metal-binding</keyword>
<evidence type="ECO:0000256" key="3">
    <source>
        <dbReference type="ARBA" id="ARBA00022475"/>
    </source>
</evidence>
<dbReference type="Pfam" id="PF02421">
    <property type="entry name" value="FeoB_N"/>
    <property type="match status" value="1"/>
</dbReference>
<keyword evidence="2 16" id="KW-0813">Transport</keyword>
<evidence type="ECO:0000256" key="13">
    <source>
        <dbReference type="NCBIfam" id="TIGR00437"/>
    </source>
</evidence>
<comment type="subcellular location">
    <subcellularLocation>
        <location evidence="1 16">Cell inner membrane</location>
        <topology evidence="1 16">Multi-pass membrane protein</topology>
    </subcellularLocation>
</comment>
<keyword evidence="6 16" id="KW-0812">Transmembrane</keyword>
<dbReference type="EMBL" id="CP066776">
    <property type="protein sequence ID" value="QQL45906.1"/>
    <property type="molecule type" value="Genomic_DNA"/>
</dbReference>
<feature type="binding site" evidence="14">
    <location>
        <begin position="37"/>
        <end position="41"/>
    </location>
    <ligand>
        <name>GTP</name>
        <dbReference type="ChEBI" id="CHEBI:37565"/>
        <label>1</label>
    </ligand>
</feature>
<dbReference type="Proteomes" id="UP000475117">
    <property type="component" value="Chromosome"/>
</dbReference>
<feature type="transmembrane region" description="Helical" evidence="16">
    <location>
        <begin position="343"/>
        <end position="372"/>
    </location>
</feature>
<dbReference type="InterPro" id="IPR027417">
    <property type="entry name" value="P-loop_NTPase"/>
</dbReference>
<evidence type="ECO:0000256" key="1">
    <source>
        <dbReference type="ARBA" id="ARBA00004429"/>
    </source>
</evidence>
<dbReference type="GO" id="GO:0046872">
    <property type="term" value="F:metal ion binding"/>
    <property type="evidence" value="ECO:0007669"/>
    <property type="project" value="UniProtKB-KW"/>
</dbReference>
<dbReference type="RefSeq" id="WP_164365581.1">
    <property type="nucleotide sequence ID" value="NZ_CP066776.1"/>
</dbReference>
<dbReference type="InterPro" id="IPR003373">
    <property type="entry name" value="Fe2_transport_prot-B"/>
</dbReference>
<feature type="binding site" evidence="15">
    <location>
        <position position="24"/>
    </location>
    <ligand>
        <name>Mg(2+)</name>
        <dbReference type="ChEBI" id="CHEBI:18420"/>
        <label>2</label>
    </ligand>
</feature>
<evidence type="ECO:0000256" key="7">
    <source>
        <dbReference type="ARBA" id="ARBA00022741"/>
    </source>
</evidence>
<dbReference type="FunFam" id="3.40.50.300:FF:000426">
    <property type="entry name" value="Ferrous iron transport protein B"/>
    <property type="match status" value="1"/>
</dbReference>
<evidence type="ECO:0000256" key="16">
    <source>
        <dbReference type="RuleBase" id="RU362098"/>
    </source>
</evidence>
<feature type="binding site" evidence="14">
    <location>
        <begin position="124"/>
        <end position="127"/>
    </location>
    <ligand>
        <name>GTP</name>
        <dbReference type="ChEBI" id="CHEBI:37565"/>
        <label>1</label>
    </ligand>
</feature>
<keyword evidence="7 14" id="KW-0547">Nucleotide-binding</keyword>
<feature type="binding site" evidence="14">
    <location>
        <begin position="12"/>
        <end position="19"/>
    </location>
    <ligand>
        <name>GTP</name>
        <dbReference type="ChEBI" id="CHEBI:37565"/>
        <label>1</label>
    </ligand>
</feature>
<evidence type="ECO:0000313" key="17">
    <source>
        <dbReference type="EMBL" id="QQL45906.1"/>
    </source>
</evidence>
<evidence type="ECO:0000256" key="4">
    <source>
        <dbReference type="ARBA" id="ARBA00022496"/>
    </source>
</evidence>
<comment type="similarity">
    <text evidence="16">Belongs to the TRAFAC class TrmE-Era-EngA-EngB-Septin-like GTPase superfamily. FeoB GTPase (TC 9.A.8) family.</text>
</comment>
<dbReference type="InterPro" id="IPR030389">
    <property type="entry name" value="G_FEOB_dom"/>
</dbReference>
<gene>
    <name evidence="17" type="primary">feoB</name>
    <name evidence="17" type="ORF">G3M56_004815</name>
</gene>
<dbReference type="Gene3D" id="3.40.50.300">
    <property type="entry name" value="P-loop containing nucleotide triphosphate hydrolases"/>
    <property type="match status" value="1"/>
</dbReference>
<evidence type="ECO:0000256" key="5">
    <source>
        <dbReference type="ARBA" id="ARBA00022519"/>
    </source>
</evidence>
<keyword evidence="10" id="KW-0406">Ion transport</keyword>
<keyword evidence="4 16" id="KW-0410">Iron transport</keyword>
<feature type="binding site" evidence="15">
    <location>
        <position position="26"/>
    </location>
    <ligand>
        <name>Mg(2+)</name>
        <dbReference type="ChEBI" id="CHEBI:18420"/>
        <label>2</label>
    </ligand>
</feature>
<dbReference type="InterPro" id="IPR011642">
    <property type="entry name" value="Gate_dom"/>
</dbReference>
<comment type="function">
    <text evidence="16">Probable transporter of a GTP-driven Fe(2+) uptake system.</text>
</comment>
<keyword evidence="11 14" id="KW-0342">GTP-binding</keyword>
<evidence type="ECO:0000256" key="11">
    <source>
        <dbReference type="ARBA" id="ARBA00023134"/>
    </source>
</evidence>
<feature type="binding site" evidence="14">
    <location>
        <begin position="59"/>
        <end position="62"/>
    </location>
    <ligand>
        <name>GTP</name>
        <dbReference type="ChEBI" id="CHEBI:37565"/>
        <label>1</label>
    </ligand>
</feature>
<keyword evidence="9 16" id="KW-0408">Iron</keyword>
<dbReference type="NCBIfam" id="TIGR00231">
    <property type="entry name" value="small_GTP"/>
    <property type="match status" value="1"/>
</dbReference>
<dbReference type="PANTHER" id="PTHR43185">
    <property type="entry name" value="FERROUS IRON TRANSPORT PROTEIN B"/>
    <property type="match status" value="1"/>
</dbReference>
<accession>A0A6B3L7F9</accession>
<dbReference type="PRINTS" id="PR00326">
    <property type="entry name" value="GTP1OBG"/>
</dbReference>
<feature type="transmembrane region" description="Helical" evidence="16">
    <location>
        <begin position="463"/>
        <end position="482"/>
    </location>
</feature>
<feature type="transmembrane region" description="Helical" evidence="16">
    <location>
        <begin position="426"/>
        <end position="451"/>
    </location>
</feature>
<dbReference type="KEGG" id="soa:G3M56_004815"/>
<dbReference type="Pfam" id="PF07664">
    <property type="entry name" value="FeoB_C"/>
    <property type="match status" value="1"/>
</dbReference>
<dbReference type="GO" id="GO:0005525">
    <property type="term" value="F:GTP binding"/>
    <property type="evidence" value="ECO:0007669"/>
    <property type="project" value="UniProtKB-KW"/>
</dbReference>
<keyword evidence="18" id="KW-1185">Reference proteome</keyword>
<dbReference type="GO" id="GO:0015093">
    <property type="term" value="F:ferrous iron transmembrane transporter activity"/>
    <property type="evidence" value="ECO:0007669"/>
    <property type="project" value="UniProtKB-UniRule"/>
</dbReference>
<feature type="transmembrane region" description="Helical" evidence="16">
    <location>
        <begin position="629"/>
        <end position="653"/>
    </location>
</feature>
<dbReference type="NCBIfam" id="TIGR00437">
    <property type="entry name" value="feoB"/>
    <property type="match status" value="1"/>
</dbReference>
<evidence type="ECO:0000256" key="2">
    <source>
        <dbReference type="ARBA" id="ARBA00022448"/>
    </source>
</evidence>
<feature type="transmembrane region" description="Helical" evidence="16">
    <location>
        <begin position="295"/>
        <end position="315"/>
    </location>
</feature>
<evidence type="ECO:0000256" key="15">
    <source>
        <dbReference type="PIRSR" id="PIRSR603373-2"/>
    </source>
</evidence>
<dbReference type="SUPFAM" id="SSF52540">
    <property type="entry name" value="P-loop containing nucleoside triphosphate hydrolases"/>
    <property type="match status" value="1"/>
</dbReference>
<evidence type="ECO:0000256" key="10">
    <source>
        <dbReference type="ARBA" id="ARBA00023065"/>
    </source>
</evidence>
<reference evidence="17 18" key="1">
    <citation type="submission" date="2020-12" db="EMBL/GenBank/DDBJ databases">
        <title>Sulforoseuscoccus oceanibium gen. nov., sp. nov., a representative of the phylum Verrucomicrobia with special cytoplasmic membrane, and proposal of Sulforoseuscoccusaceae fam. nov.</title>
        <authorList>
            <person name="Xi F."/>
        </authorList>
    </citation>
    <scope>NUCLEOTIDE SEQUENCE [LARGE SCALE GENOMIC DNA]</scope>
    <source>
        <strain evidence="17 18">T37</strain>
    </source>
</reference>
<comment type="caution">
    <text evidence="16">Lacks conserved residue(s) required for the propagation of feature annotation.</text>
</comment>
<proteinExistence type="inferred from homology"/>
<keyword evidence="15" id="KW-0460">Magnesium</keyword>
<dbReference type="CDD" id="cd01879">
    <property type="entry name" value="FeoB"/>
    <property type="match status" value="1"/>
</dbReference>
<feature type="binding site" evidence="15">
    <location>
        <position position="27"/>
    </location>
    <ligand>
        <name>Mg(2+)</name>
        <dbReference type="ChEBI" id="CHEBI:18420"/>
        <label>2</label>
    </ligand>
</feature>
<dbReference type="InterPro" id="IPR011640">
    <property type="entry name" value="Fe2_transport_prot_B_C"/>
</dbReference>
<evidence type="ECO:0000256" key="9">
    <source>
        <dbReference type="ARBA" id="ARBA00023004"/>
    </source>
</evidence>
<evidence type="ECO:0000256" key="6">
    <source>
        <dbReference type="ARBA" id="ARBA00022692"/>
    </source>
</evidence>
<dbReference type="InterPro" id="IPR006073">
    <property type="entry name" value="GTP-bd"/>
</dbReference>
<feature type="transmembrane region" description="Helical" evidence="16">
    <location>
        <begin position="520"/>
        <end position="538"/>
    </location>
</feature>
<organism evidence="17 18">
    <name type="scientific">Sulfuriroseicoccus oceanibius</name>
    <dbReference type="NCBI Taxonomy" id="2707525"/>
    <lineage>
        <taxon>Bacteria</taxon>
        <taxon>Pseudomonadati</taxon>
        <taxon>Verrucomicrobiota</taxon>
        <taxon>Verrucomicrobiia</taxon>
        <taxon>Verrucomicrobiales</taxon>
        <taxon>Verrucomicrobiaceae</taxon>
        <taxon>Sulfuriroseicoccus</taxon>
    </lineage>
</organism>
<feature type="binding site" evidence="15">
    <location>
        <position position="23"/>
    </location>
    <ligand>
        <name>Mg(2+)</name>
        <dbReference type="ChEBI" id="CHEBI:18420"/>
        <label>2</label>
    </ligand>
</feature>
<evidence type="ECO:0000256" key="8">
    <source>
        <dbReference type="ARBA" id="ARBA00022989"/>
    </source>
</evidence>
<dbReference type="PROSITE" id="PS51711">
    <property type="entry name" value="G_FEOB"/>
    <property type="match status" value="1"/>
</dbReference>
<keyword evidence="5" id="KW-0997">Cell inner membrane</keyword>
<dbReference type="GO" id="GO:0005886">
    <property type="term" value="C:plasma membrane"/>
    <property type="evidence" value="ECO:0007669"/>
    <property type="project" value="UniProtKB-SubCell"/>
</dbReference>
<evidence type="ECO:0000313" key="18">
    <source>
        <dbReference type="Proteomes" id="UP000475117"/>
    </source>
</evidence>
<keyword evidence="8 16" id="KW-1133">Transmembrane helix</keyword>
<keyword evidence="12 16" id="KW-0472">Membrane</keyword>
<dbReference type="Pfam" id="PF07670">
    <property type="entry name" value="Gate"/>
    <property type="match status" value="2"/>
</dbReference>
<feature type="transmembrane region" description="Helical" evidence="16">
    <location>
        <begin position="665"/>
        <end position="685"/>
    </location>
</feature>
<dbReference type="InterPro" id="IPR005225">
    <property type="entry name" value="Small_GTP-bd"/>
</dbReference>
<evidence type="ECO:0000256" key="12">
    <source>
        <dbReference type="ARBA" id="ARBA00023136"/>
    </source>
</evidence>
<dbReference type="AlphaFoldDB" id="A0A6B3L7F9"/>
<evidence type="ECO:0000256" key="14">
    <source>
        <dbReference type="PIRSR" id="PIRSR603373-1"/>
    </source>
</evidence>
<dbReference type="PANTHER" id="PTHR43185:SF1">
    <property type="entry name" value="FE(2+) TRANSPORTER FEOB"/>
    <property type="match status" value="1"/>
</dbReference>
<sequence length="691" mass="75647">MSSPARKIALVGNPNCGKTTLFNALTGLRQKVGNYPGVTVEKKVGEMRSLHGEKIELLDLPGTYSLSARSDDERVARDVLLGDLKGTDRPDAVLCVVDASNLERNLYLVLQVIDLKLPVIVALNMVDVLEEKGQRIDPDALSQQLGGTPVIPCQANQEIGIVDIKGALSRTPHRSHRRWNAGEDVERILEKSAEVLIARGVPNAAAHALTIISDRAMRDRTHDHCIDHSLLDELEPIINGEAADSDLPIESRIVAARYETIGQISAASVRGGDAPMELSFSDKLDATLIHPIKGWLIFIAVMVTMFYSMFTLASVPMDWIDAGFSKLGEWAGASLGEGDLKDLIVNGIIGGVGGVVIFLPQILILFFFIGVLESSGYMARAAFIMDRLMSKVGLNGKSFIPLLSSYACAIPGIMGTRTIEDDKDRLVTILVAPLMSCTARLPVYVILIGVMTPNADAATRTSLMFGLYALGTLGAFFFAWIFKRAFSKNAASPFLIELPPYRMPGWKLVFQQLLDRGLVFLKRAGTIILGLSILIWAASTYPKPADPDTPREIALEQSYMGQAGKIIEPVVEPLGYDWKIGSAIVWSFAAREVFNSAIGIIYKVGEEAEEEELKTALANAKHPDGRPIFSFWVCAGLLVFYVFAQQCIATFAVVKRETASWKWPIFQVVYMTTFAYFAAMAVYQIGSRFFG</sequence>
<name>A0A6B3L7F9_9BACT</name>
<keyword evidence="3" id="KW-1003">Cell membrane</keyword>
<dbReference type="InterPro" id="IPR050860">
    <property type="entry name" value="FeoB_GTPase"/>
</dbReference>